<keyword evidence="2" id="KW-1185">Reference proteome</keyword>
<proteinExistence type="predicted"/>
<dbReference type="EMBL" id="CVQH01020262">
    <property type="protein sequence ID" value="CRK26655.1"/>
    <property type="molecule type" value="Genomic_DNA"/>
</dbReference>
<name>A0A0G4LYP2_VERLO</name>
<sequence length="11" mass="1239">MSQLSKERSSS</sequence>
<accession>A0A0G4LYP2</accession>
<protein>
    <submittedName>
        <fullName evidence="1">Uncharacterized protein</fullName>
    </submittedName>
</protein>
<dbReference type="Proteomes" id="UP000044602">
    <property type="component" value="Unassembled WGS sequence"/>
</dbReference>
<evidence type="ECO:0000313" key="2">
    <source>
        <dbReference type="Proteomes" id="UP000044602"/>
    </source>
</evidence>
<gene>
    <name evidence="1" type="ORF">BN1708_014621</name>
</gene>
<evidence type="ECO:0000313" key="1">
    <source>
        <dbReference type="EMBL" id="CRK26655.1"/>
    </source>
</evidence>
<reference evidence="1 2" key="1">
    <citation type="submission" date="2015-05" db="EMBL/GenBank/DDBJ databases">
        <authorList>
            <person name="Wang D.B."/>
            <person name="Wang M."/>
        </authorList>
    </citation>
    <scope>NUCLEOTIDE SEQUENCE [LARGE SCALE GENOMIC DNA]</scope>
    <source>
        <strain evidence="1">VL1</strain>
    </source>
</reference>
<organism evidence="1 2">
    <name type="scientific">Verticillium longisporum</name>
    <name type="common">Verticillium dahliae var. longisporum</name>
    <dbReference type="NCBI Taxonomy" id="100787"/>
    <lineage>
        <taxon>Eukaryota</taxon>
        <taxon>Fungi</taxon>
        <taxon>Dikarya</taxon>
        <taxon>Ascomycota</taxon>
        <taxon>Pezizomycotina</taxon>
        <taxon>Sordariomycetes</taxon>
        <taxon>Hypocreomycetidae</taxon>
        <taxon>Glomerellales</taxon>
        <taxon>Plectosphaerellaceae</taxon>
        <taxon>Verticillium</taxon>
    </lineage>
</organism>